<evidence type="ECO:0000256" key="1">
    <source>
        <dbReference type="ARBA" id="ARBA00001936"/>
    </source>
</evidence>
<evidence type="ECO:0000256" key="5">
    <source>
        <dbReference type="ARBA" id="ARBA00012641"/>
    </source>
</evidence>
<evidence type="ECO:0000256" key="16">
    <source>
        <dbReference type="PIRSR" id="PIRSR605027-1"/>
    </source>
</evidence>
<name>A0A8J2JXZ3_9HEXA</name>
<keyword evidence="12" id="KW-0472">Membrane</keyword>
<dbReference type="EMBL" id="CAJVCH010171694">
    <property type="protein sequence ID" value="CAG7728985.1"/>
    <property type="molecule type" value="Genomic_DNA"/>
</dbReference>
<dbReference type="UniPathway" id="UPA00378"/>
<evidence type="ECO:0000256" key="13">
    <source>
        <dbReference type="ARBA" id="ARBA00023180"/>
    </source>
</evidence>
<evidence type="ECO:0000256" key="3">
    <source>
        <dbReference type="ARBA" id="ARBA00004922"/>
    </source>
</evidence>
<feature type="binding site" evidence="17">
    <location>
        <position position="198"/>
    </location>
    <ligand>
        <name>Mn(2+)</name>
        <dbReference type="ChEBI" id="CHEBI:29035"/>
    </ligand>
</feature>
<dbReference type="FunFam" id="3.90.550.10:FF:000044">
    <property type="entry name" value="Galactosylgalactosylxylosylprotein 3-beta-glucuronosyltransferase"/>
    <property type="match status" value="1"/>
</dbReference>
<proteinExistence type="inferred from homology"/>
<dbReference type="Proteomes" id="UP000708208">
    <property type="component" value="Unassembled WGS sequence"/>
</dbReference>
<dbReference type="Pfam" id="PF03360">
    <property type="entry name" value="Glyco_transf_43"/>
    <property type="match status" value="1"/>
</dbReference>
<evidence type="ECO:0000256" key="11">
    <source>
        <dbReference type="ARBA" id="ARBA00023034"/>
    </source>
</evidence>
<feature type="site" description="Interaction with galactose moiety of substrate glycoprotein" evidence="18">
    <location>
        <position position="229"/>
    </location>
</feature>
<keyword evidence="10" id="KW-1133">Transmembrane helix</keyword>
<keyword evidence="21" id="KW-0732">Signal</keyword>
<comment type="caution">
    <text evidence="22">The sequence shown here is derived from an EMBL/GenBank/DDBJ whole genome shotgun (WGS) entry which is preliminary data.</text>
</comment>
<evidence type="ECO:0000256" key="6">
    <source>
        <dbReference type="ARBA" id="ARBA00022679"/>
    </source>
</evidence>
<keyword evidence="7" id="KW-0812">Transmembrane</keyword>
<sequence>MKNKKALCYVALLALMVWCIKGFWSNNTVKVKPLELDQSQQEFQQQVNRDDLLRKEHEISTLKVEMARLKMESSKCGLESKFSPEIPKIYAITPTHYRAVQKAELTRLSHTLMLVPNLHWVVVEDAESKTDLVTKLLAKTGMSYSHLNAATPKSWKPKAKEPRWVKPRGVLQRNTALQWLRDNVSPNEDGVIYFVDDDNSYSLEVFEEMRYLKGVGVWPVGLVGGLMVERPKINAEGKVTGWLTVWSPNRPFAIDMAGFAINLKLFHSKPNGKFSFESEKGYQESELLKHFVGSLNELEVKADNCTKVFVWHTRTEQANLAQEIKLRKENKPRSDIGIEV</sequence>
<keyword evidence="23" id="KW-1185">Reference proteome</keyword>
<evidence type="ECO:0000256" key="4">
    <source>
        <dbReference type="ARBA" id="ARBA00007706"/>
    </source>
</evidence>
<dbReference type="GO" id="GO:0050650">
    <property type="term" value="P:chondroitin sulfate proteoglycan biosynthetic process"/>
    <property type="evidence" value="ECO:0007669"/>
    <property type="project" value="TreeGrafter"/>
</dbReference>
<evidence type="ECO:0000256" key="7">
    <source>
        <dbReference type="ARBA" id="ARBA00022692"/>
    </source>
</evidence>
<evidence type="ECO:0000256" key="20">
    <source>
        <dbReference type="RuleBase" id="RU363127"/>
    </source>
</evidence>
<evidence type="ECO:0000313" key="22">
    <source>
        <dbReference type="EMBL" id="CAG7728985.1"/>
    </source>
</evidence>
<comment type="pathway">
    <text evidence="3 20">Protein modification; protein glycosylation.</text>
</comment>
<dbReference type="PANTHER" id="PTHR10896">
    <property type="entry name" value="GALACTOSYLGALACTOSYLXYLOSYLPROTEIN 3-BETA-GLUCURONOSYLTRANSFERASE BETA-1,3-GLUCURONYLTRANSFERASE"/>
    <property type="match status" value="1"/>
</dbReference>
<evidence type="ECO:0000313" key="23">
    <source>
        <dbReference type="Proteomes" id="UP000708208"/>
    </source>
</evidence>
<dbReference type="AlphaFoldDB" id="A0A8J2JXZ3"/>
<keyword evidence="9 20" id="KW-0735">Signal-anchor</keyword>
<dbReference type="CDD" id="cd00218">
    <property type="entry name" value="GlcAT-I"/>
    <property type="match status" value="1"/>
</dbReference>
<keyword evidence="8 17" id="KW-0479">Metal-binding</keyword>
<dbReference type="GO" id="GO:0046872">
    <property type="term" value="F:metal ion binding"/>
    <property type="evidence" value="ECO:0007669"/>
    <property type="project" value="UniProtKB-KW"/>
</dbReference>
<evidence type="ECO:0000256" key="8">
    <source>
        <dbReference type="ARBA" id="ARBA00022723"/>
    </source>
</evidence>
<evidence type="ECO:0000256" key="12">
    <source>
        <dbReference type="ARBA" id="ARBA00023136"/>
    </source>
</evidence>
<keyword evidence="13 19" id="KW-0325">Glycoprotein</keyword>
<dbReference type="PANTHER" id="PTHR10896:SF65">
    <property type="entry name" value="GALACTOSYLGALACTOSYLXYLOSYLPROTEIN 3-BETA-GLUCURONOSYLTRANSFERASE 3"/>
    <property type="match status" value="1"/>
</dbReference>
<evidence type="ECO:0000256" key="10">
    <source>
        <dbReference type="ARBA" id="ARBA00022989"/>
    </source>
</evidence>
<evidence type="ECO:0000256" key="18">
    <source>
        <dbReference type="PIRSR" id="PIRSR605027-4"/>
    </source>
</evidence>
<feature type="site" description="Interaction with galactose moiety of substrate glycoprotein" evidence="18">
    <location>
        <position position="322"/>
    </location>
</feature>
<evidence type="ECO:0000256" key="17">
    <source>
        <dbReference type="PIRSR" id="PIRSR605027-3"/>
    </source>
</evidence>
<evidence type="ECO:0000256" key="14">
    <source>
        <dbReference type="ARBA" id="ARBA00023211"/>
    </source>
</evidence>
<dbReference type="GO" id="GO:0015018">
    <property type="term" value="F:galactosylgalactosylxylosylprotein 3-beta-glucuronosyltransferase activity"/>
    <property type="evidence" value="ECO:0007669"/>
    <property type="project" value="UniProtKB-UniRule"/>
</dbReference>
<dbReference type="InterPro" id="IPR005027">
    <property type="entry name" value="Glyco_trans_43"/>
</dbReference>
<evidence type="ECO:0000256" key="15">
    <source>
        <dbReference type="ARBA" id="ARBA00047979"/>
    </source>
</evidence>
<gene>
    <name evidence="22" type="ORF">AFUS01_LOCUS17727</name>
</gene>
<feature type="glycosylation site" description="N-linked (GlcNAc...) asparagine" evidence="19">
    <location>
        <position position="304"/>
    </location>
</feature>
<evidence type="ECO:0000256" key="21">
    <source>
        <dbReference type="SAM" id="SignalP"/>
    </source>
</evidence>
<dbReference type="GO" id="GO:0005975">
    <property type="term" value="P:carbohydrate metabolic process"/>
    <property type="evidence" value="ECO:0007669"/>
    <property type="project" value="TreeGrafter"/>
</dbReference>
<keyword evidence="11 20" id="KW-0333">Golgi apparatus</keyword>
<accession>A0A8J2JXZ3</accession>
<evidence type="ECO:0000256" key="19">
    <source>
        <dbReference type="PIRSR" id="PIRSR605027-6"/>
    </source>
</evidence>
<dbReference type="OrthoDB" id="675023at2759"/>
<comment type="subcellular location">
    <subcellularLocation>
        <location evidence="2 20">Golgi apparatus membrane</location>
        <topology evidence="2 20">Single-pass type II membrane protein</topology>
    </subcellularLocation>
</comment>
<comment type="similarity">
    <text evidence="4 20">Belongs to the glycosyltransferase 43 family.</text>
</comment>
<comment type="cofactor">
    <cofactor evidence="1 17 20">
        <name>Mn(2+)</name>
        <dbReference type="ChEBI" id="CHEBI:29035"/>
    </cofactor>
</comment>
<evidence type="ECO:0000256" key="2">
    <source>
        <dbReference type="ARBA" id="ARBA00004323"/>
    </source>
</evidence>
<dbReference type="EC" id="2.4.1.135" evidence="5 20"/>
<dbReference type="GO" id="GO:0000139">
    <property type="term" value="C:Golgi membrane"/>
    <property type="evidence" value="ECO:0007669"/>
    <property type="project" value="UniProtKB-SubCell"/>
</dbReference>
<evidence type="ECO:0000256" key="9">
    <source>
        <dbReference type="ARBA" id="ARBA00022968"/>
    </source>
</evidence>
<feature type="active site" description="Proton donor/acceptor" evidence="16">
    <location>
        <position position="284"/>
    </location>
</feature>
<keyword evidence="6 20" id="KW-0808">Transferase</keyword>
<keyword evidence="14 17" id="KW-0464">Manganese</keyword>
<organism evidence="22 23">
    <name type="scientific">Allacma fusca</name>
    <dbReference type="NCBI Taxonomy" id="39272"/>
    <lineage>
        <taxon>Eukaryota</taxon>
        <taxon>Metazoa</taxon>
        <taxon>Ecdysozoa</taxon>
        <taxon>Arthropoda</taxon>
        <taxon>Hexapoda</taxon>
        <taxon>Collembola</taxon>
        <taxon>Symphypleona</taxon>
        <taxon>Sminthuridae</taxon>
        <taxon>Allacma</taxon>
    </lineage>
</organism>
<feature type="chain" id="PRO_5035260557" description="Galactosylgalactosylxylosylprotein 3-beta-glucuronosyltransferase" evidence="21">
    <location>
        <begin position="23"/>
        <end position="340"/>
    </location>
</feature>
<feature type="signal peptide" evidence="21">
    <location>
        <begin position="1"/>
        <end position="22"/>
    </location>
</feature>
<protein>
    <recommendedName>
        <fullName evidence="5 20">Galactosylgalactosylxylosylprotein 3-beta-glucuronosyltransferase</fullName>
        <ecNumber evidence="5 20">2.4.1.135</ecNumber>
    </recommendedName>
</protein>
<comment type="catalytic activity">
    <reaction evidence="15 20">
        <text>3-O-(beta-D-galactosyl-(1-&gt;3)-beta-D-galactosyl-(1-&gt;4)-beta-D-xylosyl)-L-seryl-[protein] + UDP-alpha-D-glucuronate = 3-O-(beta-D-GlcA-(1-&gt;3)-beta-D-Gal-(1-&gt;3)-beta-D-Gal-(1-&gt;4)-beta-D-Xyl)-L-seryl-[protein] + UDP + H(+)</text>
        <dbReference type="Rhea" id="RHEA:24168"/>
        <dbReference type="Rhea" id="RHEA-COMP:12571"/>
        <dbReference type="Rhea" id="RHEA-COMP:12573"/>
        <dbReference type="ChEBI" id="CHEBI:15378"/>
        <dbReference type="ChEBI" id="CHEBI:58052"/>
        <dbReference type="ChEBI" id="CHEBI:58223"/>
        <dbReference type="ChEBI" id="CHEBI:132090"/>
        <dbReference type="ChEBI" id="CHEBI:132093"/>
        <dbReference type="EC" id="2.4.1.135"/>
    </reaction>
</comment>
<reference evidence="22" key="1">
    <citation type="submission" date="2021-06" db="EMBL/GenBank/DDBJ databases">
        <authorList>
            <person name="Hodson N. C."/>
            <person name="Mongue J. A."/>
            <person name="Jaron S. K."/>
        </authorList>
    </citation>
    <scope>NUCLEOTIDE SEQUENCE</scope>
</reference>